<dbReference type="AlphaFoldDB" id="A0A7R9QMM3"/>
<evidence type="ECO:0000313" key="4">
    <source>
        <dbReference type="Proteomes" id="UP000759131"/>
    </source>
</evidence>
<dbReference type="EMBL" id="OC906578">
    <property type="protein sequence ID" value="CAD7650434.1"/>
    <property type="molecule type" value="Genomic_DNA"/>
</dbReference>
<dbReference type="Proteomes" id="UP000759131">
    <property type="component" value="Unassembled WGS sequence"/>
</dbReference>
<dbReference type="PANTHER" id="PTHR23278:SF19">
    <property type="entry name" value="OBSCURIN"/>
    <property type="match status" value="1"/>
</dbReference>
<reference evidence="3" key="1">
    <citation type="submission" date="2020-11" db="EMBL/GenBank/DDBJ databases">
        <authorList>
            <person name="Tran Van P."/>
        </authorList>
    </citation>
    <scope>NUCLEOTIDE SEQUENCE</scope>
</reference>
<dbReference type="OrthoDB" id="6413693at2759"/>
<feature type="domain" description="Ig-like" evidence="2">
    <location>
        <begin position="1"/>
        <end position="61"/>
    </location>
</feature>
<feature type="non-terminal residue" evidence="3">
    <location>
        <position position="61"/>
    </location>
</feature>
<organism evidence="3">
    <name type="scientific">Medioppia subpectinata</name>
    <dbReference type="NCBI Taxonomy" id="1979941"/>
    <lineage>
        <taxon>Eukaryota</taxon>
        <taxon>Metazoa</taxon>
        <taxon>Ecdysozoa</taxon>
        <taxon>Arthropoda</taxon>
        <taxon>Chelicerata</taxon>
        <taxon>Arachnida</taxon>
        <taxon>Acari</taxon>
        <taxon>Acariformes</taxon>
        <taxon>Sarcoptiformes</taxon>
        <taxon>Oribatida</taxon>
        <taxon>Brachypylina</taxon>
        <taxon>Oppioidea</taxon>
        <taxon>Oppiidae</taxon>
        <taxon>Medioppia</taxon>
    </lineage>
</organism>
<evidence type="ECO:0000259" key="2">
    <source>
        <dbReference type="PROSITE" id="PS50835"/>
    </source>
</evidence>
<evidence type="ECO:0000256" key="1">
    <source>
        <dbReference type="ARBA" id="ARBA00023157"/>
    </source>
</evidence>
<gene>
    <name evidence="3" type="ORF">OSB1V03_LOCUS22855</name>
</gene>
<dbReference type="Pfam" id="PF08205">
    <property type="entry name" value="C2-set_2"/>
    <property type="match status" value="1"/>
</dbReference>
<dbReference type="InterPro" id="IPR036179">
    <property type="entry name" value="Ig-like_dom_sf"/>
</dbReference>
<dbReference type="PROSITE" id="PS50835">
    <property type="entry name" value="IG_LIKE"/>
    <property type="match status" value="1"/>
</dbReference>
<dbReference type="InterPro" id="IPR013783">
    <property type="entry name" value="Ig-like_fold"/>
</dbReference>
<proteinExistence type="predicted"/>
<dbReference type="SUPFAM" id="SSF48726">
    <property type="entry name" value="Immunoglobulin"/>
    <property type="match status" value="1"/>
</dbReference>
<keyword evidence="1" id="KW-1015">Disulfide bond</keyword>
<dbReference type="EMBL" id="CAJPIZ010052003">
    <property type="protein sequence ID" value="CAG2122910.1"/>
    <property type="molecule type" value="Genomic_DNA"/>
</dbReference>
<accession>A0A7R9QMM3</accession>
<name>A0A7R9QMM3_9ACAR</name>
<dbReference type="Gene3D" id="2.60.40.10">
    <property type="entry name" value="Immunoglobulins"/>
    <property type="match status" value="1"/>
</dbReference>
<dbReference type="InterPro" id="IPR007110">
    <property type="entry name" value="Ig-like_dom"/>
</dbReference>
<sequence length="61" mass="6734">MCVSSGSRPMARITWYMNKKKVPESREFYSDDGNVTTSLITLSPVPDDNGGQLVCSAQNIH</sequence>
<protein>
    <recommendedName>
        <fullName evidence="2">Ig-like domain-containing protein</fullName>
    </recommendedName>
</protein>
<dbReference type="PANTHER" id="PTHR23278">
    <property type="entry name" value="SIDESTEP PROTEIN"/>
    <property type="match status" value="1"/>
</dbReference>
<dbReference type="InterPro" id="IPR013162">
    <property type="entry name" value="CD80_C2-set"/>
</dbReference>
<evidence type="ECO:0000313" key="3">
    <source>
        <dbReference type="EMBL" id="CAD7650434.1"/>
    </source>
</evidence>
<keyword evidence="4" id="KW-1185">Reference proteome</keyword>